<feature type="domain" description="Haem-binding uptake Tiki superfamily ChaN" evidence="1">
    <location>
        <begin position="19"/>
        <end position="211"/>
    </location>
</feature>
<keyword evidence="3" id="KW-1185">Reference proteome</keyword>
<dbReference type="Proteomes" id="UP000318590">
    <property type="component" value="Unassembled WGS sequence"/>
</dbReference>
<evidence type="ECO:0000259" key="1">
    <source>
        <dbReference type="Pfam" id="PF04187"/>
    </source>
</evidence>
<gene>
    <name evidence="2" type="ORF">FEV53_06170</name>
</gene>
<dbReference type="EMBL" id="VFSV01000007">
    <property type="protein sequence ID" value="TRD22304.1"/>
    <property type="molecule type" value="Genomic_DNA"/>
</dbReference>
<dbReference type="RefSeq" id="WP_142833940.1">
    <property type="nucleotide sequence ID" value="NZ_VFSV01000007.1"/>
</dbReference>
<dbReference type="Gene3D" id="3.40.50.11550">
    <property type="match status" value="2"/>
</dbReference>
<dbReference type="InterPro" id="IPR007314">
    <property type="entry name" value="Cofac_haem-bd_dom"/>
</dbReference>
<evidence type="ECO:0000313" key="2">
    <source>
        <dbReference type="EMBL" id="TRD22304.1"/>
    </source>
</evidence>
<dbReference type="Pfam" id="PF04187">
    <property type="entry name" value="Cofac_haem_bdg"/>
    <property type="match status" value="1"/>
</dbReference>
<dbReference type="SUPFAM" id="SSF159501">
    <property type="entry name" value="EreA/ChaN-like"/>
    <property type="match status" value="1"/>
</dbReference>
<protein>
    <submittedName>
        <fullName evidence="2">ChaN family lipoprotein</fullName>
    </submittedName>
</protein>
<comment type="caution">
    <text evidence="2">The sequence shown here is derived from an EMBL/GenBank/DDBJ whole genome shotgun (WGS) entry which is preliminary data.</text>
</comment>
<dbReference type="CDD" id="cd14727">
    <property type="entry name" value="ChanN-like"/>
    <property type="match status" value="1"/>
</dbReference>
<dbReference type="AlphaFoldDB" id="A0A547Q7F2"/>
<reference evidence="2 3" key="1">
    <citation type="submission" date="2019-06" db="EMBL/GenBank/DDBJ databases">
        <title>Paenimaribius caenipelagi gen. nov., sp. nov., isolated from a tidal flat.</title>
        <authorList>
            <person name="Yoon J.-H."/>
        </authorList>
    </citation>
    <scope>NUCLEOTIDE SEQUENCE [LARGE SCALE GENOMIC DNA]</scope>
    <source>
        <strain evidence="2 3">JBTF-M29</strain>
    </source>
</reference>
<dbReference type="OrthoDB" id="9795827at2"/>
<organism evidence="2 3">
    <name type="scientific">Palleronia caenipelagi</name>
    <dbReference type="NCBI Taxonomy" id="2489174"/>
    <lineage>
        <taxon>Bacteria</taxon>
        <taxon>Pseudomonadati</taxon>
        <taxon>Pseudomonadota</taxon>
        <taxon>Alphaproteobacteria</taxon>
        <taxon>Rhodobacterales</taxon>
        <taxon>Roseobacteraceae</taxon>
        <taxon>Palleronia</taxon>
    </lineage>
</organism>
<keyword evidence="2" id="KW-0449">Lipoprotein</keyword>
<sequence>MRWFIAILSALILIAVGPLPEADIYVLGEEHDAPAHHDNQAAWVRDLGPTAVVFEMVPPDLGAVATERQGDPAAELGKALRWEERGWPDFATYDPIFKAAAGARIYGAELDGDSLNAAMTNGAATVADEPSLFGLDEPLPSDQLDARKELQDAAHCGLLPKDLLSGMVEAQRLRDAALAGTALSAFAETGGPVVVITGSGHARSDWGVPALIRRAAPDLAVISVGQSTAPNPDAPTDIVVITDPPESRQGDPCNALR</sequence>
<proteinExistence type="predicted"/>
<accession>A0A547Q7F2</accession>
<evidence type="ECO:0000313" key="3">
    <source>
        <dbReference type="Proteomes" id="UP000318590"/>
    </source>
</evidence>
<name>A0A547Q7F2_9RHOB</name>